<dbReference type="Proteomes" id="UP000237839">
    <property type="component" value="Unassembled WGS sequence"/>
</dbReference>
<dbReference type="AlphaFoldDB" id="A0A2S9GS84"/>
<proteinExistence type="predicted"/>
<reference evidence="1 2" key="1">
    <citation type="submission" date="2018-02" db="EMBL/GenBank/DDBJ databases">
        <title>Solimicrobium silvestre gen. nov., sp. nov., isolated from alpine forest soil.</title>
        <authorList>
            <person name="Margesin R."/>
            <person name="Albuquerque L."/>
            <person name="Zhang D.-C."/>
            <person name="Froufe H.J.C."/>
            <person name="Severino R."/>
            <person name="Roxo I."/>
            <person name="Egas C."/>
            <person name="Da Costa M.S."/>
        </authorList>
    </citation>
    <scope>NUCLEOTIDE SEQUENCE [LARGE SCALE GENOMIC DNA]</scope>
    <source>
        <strain evidence="1 2">S20-91</strain>
    </source>
</reference>
<gene>
    <name evidence="1" type="ORF">S2091_4722</name>
</gene>
<evidence type="ECO:0000313" key="2">
    <source>
        <dbReference type="Proteomes" id="UP000237839"/>
    </source>
</evidence>
<evidence type="ECO:0000313" key="1">
    <source>
        <dbReference type="EMBL" id="PRC90570.1"/>
    </source>
</evidence>
<name>A0A2S9GS84_9BURK</name>
<dbReference type="EMBL" id="PUGF01000054">
    <property type="protein sequence ID" value="PRC90570.1"/>
    <property type="molecule type" value="Genomic_DNA"/>
</dbReference>
<comment type="caution">
    <text evidence="1">The sequence shown here is derived from an EMBL/GenBank/DDBJ whole genome shotgun (WGS) entry which is preliminary data.</text>
</comment>
<evidence type="ECO:0008006" key="3">
    <source>
        <dbReference type="Google" id="ProtNLM"/>
    </source>
</evidence>
<dbReference type="OrthoDB" id="8772943at2"/>
<protein>
    <recommendedName>
        <fullName evidence="3">Immunity protein 26</fullName>
    </recommendedName>
</protein>
<sequence>MFSPAPNARGSLKPGTLYAIAGEHDWIYYGQVDQGKKVGFFRFRSKQLVSNEEILTNTVMSRVNVVYSSIGSALRKGSWKLLGIGAIHKELLHSLSVVQWPVGTLIVTIWMDGKEIGETRVEDPKIQDFEIIAGWDAFHHIPGRLRVDFEGDDSNIMIGGPIRRERRLKEEAARRAPNMPYHQLLPDWVPCR</sequence>
<dbReference type="RefSeq" id="WP_105534432.1">
    <property type="nucleotide sequence ID" value="NZ_PUGF01000054.1"/>
</dbReference>
<accession>A0A2S9GS84</accession>
<organism evidence="1 2">
    <name type="scientific">Solimicrobium silvestre</name>
    <dbReference type="NCBI Taxonomy" id="2099400"/>
    <lineage>
        <taxon>Bacteria</taxon>
        <taxon>Pseudomonadati</taxon>
        <taxon>Pseudomonadota</taxon>
        <taxon>Betaproteobacteria</taxon>
        <taxon>Burkholderiales</taxon>
        <taxon>Oxalobacteraceae</taxon>
        <taxon>Solimicrobium</taxon>
    </lineage>
</organism>
<keyword evidence="2" id="KW-1185">Reference proteome</keyword>